<dbReference type="Proteomes" id="UP001153636">
    <property type="component" value="Chromosome 5"/>
</dbReference>
<feature type="compositionally biased region" description="Basic and acidic residues" evidence="1">
    <location>
        <begin position="29"/>
        <end position="41"/>
    </location>
</feature>
<keyword evidence="3" id="KW-1185">Reference proteome</keyword>
<feature type="region of interest" description="Disordered" evidence="1">
    <location>
        <begin position="65"/>
        <end position="120"/>
    </location>
</feature>
<organism evidence="2 3">
    <name type="scientific">Psylliodes chrysocephalus</name>
    <dbReference type="NCBI Taxonomy" id="3402493"/>
    <lineage>
        <taxon>Eukaryota</taxon>
        <taxon>Metazoa</taxon>
        <taxon>Ecdysozoa</taxon>
        <taxon>Arthropoda</taxon>
        <taxon>Hexapoda</taxon>
        <taxon>Insecta</taxon>
        <taxon>Pterygota</taxon>
        <taxon>Neoptera</taxon>
        <taxon>Endopterygota</taxon>
        <taxon>Coleoptera</taxon>
        <taxon>Polyphaga</taxon>
        <taxon>Cucujiformia</taxon>
        <taxon>Chrysomeloidea</taxon>
        <taxon>Chrysomelidae</taxon>
        <taxon>Galerucinae</taxon>
        <taxon>Alticini</taxon>
        <taxon>Psylliodes</taxon>
    </lineage>
</organism>
<sequence>MIKFLVDKGSPLWKHTSPPLEKEDEGGEDTDRPDNEGFEKPKKYKKFKTNFVKLLERKAALTIPLSNKYDSLSDSEPEQDQTAPPPPKIKEKATPNIPIKGNSVMSSAQTTKEAPKTNKKSVIPPIVVDGRTDNHSSLTNDLKAIVKGKYSVKYTNTTTVLFTETMEDYESLLGSIKQAQIPHHTYTSKLEKTHAFVLRGLVNVTEIEEIEEDLIASYEIKPREIYKMTTKYRPLFLVVTDPAITLDYLNKNVRVVENTRIIWELRKSTRSIIQCHRCQAWGHATSNCGRPPKCLKCAGDHLTRTCIKTRETPATCVNCMGDHPANFTQCKTYTERAARMEERRLSQAPPRKFIPAPPPAANAWNKAKTHPRREDFPALPTTSRQNSQNTQSQQPRKYP</sequence>
<reference evidence="2" key="1">
    <citation type="submission" date="2022-01" db="EMBL/GenBank/DDBJ databases">
        <authorList>
            <person name="King R."/>
        </authorList>
    </citation>
    <scope>NUCLEOTIDE SEQUENCE</scope>
</reference>
<feature type="region of interest" description="Disordered" evidence="1">
    <location>
        <begin position="1"/>
        <end position="42"/>
    </location>
</feature>
<gene>
    <name evidence="2" type="ORF">PSYICH_LOCUS11451</name>
</gene>
<protein>
    <recommendedName>
        <fullName evidence="4">Gag-like protein</fullName>
    </recommendedName>
</protein>
<feature type="compositionally biased region" description="Low complexity" evidence="1">
    <location>
        <begin position="380"/>
        <end position="399"/>
    </location>
</feature>
<feature type="region of interest" description="Disordered" evidence="1">
    <location>
        <begin position="341"/>
        <end position="399"/>
    </location>
</feature>
<feature type="compositionally biased region" description="Polar residues" evidence="1">
    <location>
        <begin position="103"/>
        <end position="112"/>
    </location>
</feature>
<evidence type="ECO:0000313" key="2">
    <source>
        <dbReference type="EMBL" id="CAH1110659.1"/>
    </source>
</evidence>
<evidence type="ECO:0000313" key="3">
    <source>
        <dbReference type="Proteomes" id="UP001153636"/>
    </source>
</evidence>
<proteinExistence type="predicted"/>
<evidence type="ECO:0008006" key="4">
    <source>
        <dbReference type="Google" id="ProtNLM"/>
    </source>
</evidence>
<dbReference type="AlphaFoldDB" id="A0A9P0GCJ1"/>
<name>A0A9P0GCJ1_9CUCU</name>
<evidence type="ECO:0000256" key="1">
    <source>
        <dbReference type="SAM" id="MobiDB-lite"/>
    </source>
</evidence>
<dbReference type="EMBL" id="OV651817">
    <property type="protein sequence ID" value="CAH1110659.1"/>
    <property type="molecule type" value="Genomic_DNA"/>
</dbReference>
<dbReference type="OrthoDB" id="6781223at2759"/>
<accession>A0A9P0GCJ1</accession>